<organism evidence="2 3">
    <name type="scientific">Pseudomonas amygdali pv. photiniae</name>
    <dbReference type="NCBI Taxonomy" id="251724"/>
    <lineage>
        <taxon>Bacteria</taxon>
        <taxon>Pseudomonadati</taxon>
        <taxon>Pseudomonadota</taxon>
        <taxon>Gammaproteobacteria</taxon>
        <taxon>Pseudomonadales</taxon>
        <taxon>Pseudomonadaceae</taxon>
        <taxon>Pseudomonas</taxon>
        <taxon>Pseudomonas amygdali</taxon>
    </lineage>
</organism>
<protein>
    <submittedName>
        <fullName evidence="2">Uncharacterized protein</fullName>
    </submittedName>
</protein>
<accession>A0A0P9V8S3</accession>
<dbReference type="EMBL" id="LJQO01000040">
    <property type="protein sequence ID" value="KPX80592.1"/>
    <property type="molecule type" value="Genomic_DNA"/>
</dbReference>
<reference evidence="2 3" key="1">
    <citation type="submission" date="2015-09" db="EMBL/GenBank/DDBJ databases">
        <title>Genome announcement of multiple Pseudomonas syringae strains.</title>
        <authorList>
            <person name="Thakur S."/>
            <person name="Wang P.W."/>
            <person name="Gong Y."/>
            <person name="Weir B.S."/>
            <person name="Guttman D.S."/>
        </authorList>
    </citation>
    <scope>NUCLEOTIDE SEQUENCE [LARGE SCALE GENOMIC DNA]</scope>
    <source>
        <strain evidence="2 3">ICMP7840</strain>
    </source>
</reference>
<feature type="compositionally biased region" description="Basic residues" evidence="1">
    <location>
        <begin position="1"/>
        <end position="14"/>
    </location>
</feature>
<evidence type="ECO:0000313" key="2">
    <source>
        <dbReference type="EMBL" id="KPX80592.1"/>
    </source>
</evidence>
<evidence type="ECO:0000313" key="3">
    <source>
        <dbReference type="Proteomes" id="UP000050469"/>
    </source>
</evidence>
<name>A0A0P9V8S3_PSEA0</name>
<proteinExistence type="predicted"/>
<sequence>MVKAHTFSHARRHAGLALAQGKERHAQVTHRGLRAYLRRLQRHPEREDSTLLLCRAHFKRTAMRQGYLAGDIEPQA</sequence>
<feature type="region of interest" description="Disordered" evidence="1">
    <location>
        <begin position="1"/>
        <end position="24"/>
    </location>
</feature>
<evidence type="ECO:0000256" key="1">
    <source>
        <dbReference type="SAM" id="MobiDB-lite"/>
    </source>
</evidence>
<dbReference type="AlphaFoldDB" id="A0A0P9V8S3"/>
<dbReference type="Proteomes" id="UP000050469">
    <property type="component" value="Unassembled WGS sequence"/>
</dbReference>
<comment type="caution">
    <text evidence="2">The sequence shown here is derived from an EMBL/GenBank/DDBJ whole genome shotgun (WGS) entry which is preliminary data.</text>
</comment>
<gene>
    <name evidence="2" type="ORF">ALO53_03583</name>
</gene>